<organism evidence="2 3">
    <name type="scientific">Mesobacillus boroniphilus JCM 21738</name>
    <dbReference type="NCBI Taxonomy" id="1294265"/>
    <lineage>
        <taxon>Bacteria</taxon>
        <taxon>Bacillati</taxon>
        <taxon>Bacillota</taxon>
        <taxon>Bacilli</taxon>
        <taxon>Bacillales</taxon>
        <taxon>Bacillaceae</taxon>
        <taxon>Mesobacillus</taxon>
    </lineage>
</organism>
<dbReference type="eggNOG" id="COG0737">
    <property type="taxonomic scope" value="Bacteria"/>
</dbReference>
<gene>
    <name evidence="2" type="ORF">JCM21738_4967</name>
</gene>
<accession>W4RWC2</accession>
<feature type="signal peptide" evidence="1">
    <location>
        <begin position="1"/>
        <end position="25"/>
    </location>
</feature>
<protein>
    <submittedName>
        <fullName evidence="2">Uncharacterized protein</fullName>
    </submittedName>
</protein>
<comment type="caution">
    <text evidence="2">The sequence shown here is derived from an EMBL/GenBank/DDBJ whole genome shotgun (WGS) entry which is preliminary data.</text>
</comment>
<reference evidence="2 3" key="1">
    <citation type="submission" date="2013-12" db="EMBL/GenBank/DDBJ databases">
        <title>NBRP : Genome information of microbial organism related human and environment.</title>
        <authorList>
            <person name="Hattori M."/>
            <person name="Oshima K."/>
            <person name="Inaba H."/>
            <person name="Suda W."/>
            <person name="Sakamoto M."/>
            <person name="Iino T."/>
            <person name="Kitahara M."/>
            <person name="Oshida Y."/>
            <person name="Iida T."/>
            <person name="Kudo T."/>
            <person name="Itoh T."/>
            <person name="Ahmed I."/>
            <person name="Ohkuma M."/>
        </authorList>
    </citation>
    <scope>NUCLEOTIDE SEQUENCE [LARGE SCALE GENOMIC DNA]</scope>
    <source>
        <strain evidence="2 3">JCM 21738</strain>
    </source>
</reference>
<dbReference type="Proteomes" id="UP000018949">
    <property type="component" value="Unassembled WGS sequence"/>
</dbReference>
<evidence type="ECO:0000313" key="2">
    <source>
        <dbReference type="EMBL" id="GAE47924.1"/>
    </source>
</evidence>
<evidence type="ECO:0000256" key="1">
    <source>
        <dbReference type="SAM" id="SignalP"/>
    </source>
</evidence>
<dbReference type="EMBL" id="BAUW01000108">
    <property type="protein sequence ID" value="GAE47924.1"/>
    <property type="molecule type" value="Genomic_DNA"/>
</dbReference>
<keyword evidence="1" id="KW-0732">Signal</keyword>
<dbReference type="AlphaFoldDB" id="W4RWC2"/>
<feature type="chain" id="PRO_5004847875" evidence="1">
    <location>
        <begin position="26"/>
        <end position="90"/>
    </location>
</feature>
<sequence length="90" mass="10184">MVIKVLIHLLVLLVLLGGFNLQASAAGECDAFREATKIWWDGIELKKGQIGRLEIEKDTVLFKLDGNKKTLSRTLKKESFIVFMPLNHEC</sequence>
<name>W4RWC2_9BACI</name>
<keyword evidence="3" id="KW-1185">Reference proteome</keyword>
<proteinExistence type="predicted"/>
<evidence type="ECO:0000313" key="3">
    <source>
        <dbReference type="Proteomes" id="UP000018949"/>
    </source>
</evidence>